<keyword evidence="4" id="KW-1185">Reference proteome</keyword>
<evidence type="ECO:0000256" key="2">
    <source>
        <dbReference type="SAM" id="Phobius"/>
    </source>
</evidence>
<proteinExistence type="predicted"/>
<name>A0A0Q9WJG0_DROVI</name>
<dbReference type="OrthoDB" id="8196286at2759"/>
<organism evidence="3 4">
    <name type="scientific">Drosophila virilis</name>
    <name type="common">Fruit fly</name>
    <dbReference type="NCBI Taxonomy" id="7244"/>
    <lineage>
        <taxon>Eukaryota</taxon>
        <taxon>Metazoa</taxon>
        <taxon>Ecdysozoa</taxon>
        <taxon>Arthropoda</taxon>
        <taxon>Hexapoda</taxon>
        <taxon>Insecta</taxon>
        <taxon>Pterygota</taxon>
        <taxon>Neoptera</taxon>
        <taxon>Endopterygota</taxon>
        <taxon>Diptera</taxon>
        <taxon>Brachycera</taxon>
        <taxon>Muscomorpha</taxon>
        <taxon>Ephydroidea</taxon>
        <taxon>Drosophilidae</taxon>
        <taxon>Drosophila</taxon>
    </lineage>
</organism>
<dbReference type="eggNOG" id="KOG3700">
    <property type="taxonomic scope" value="Eukaryota"/>
</dbReference>
<dbReference type="Proteomes" id="UP000008792">
    <property type="component" value="Unassembled WGS sequence"/>
</dbReference>
<protein>
    <submittedName>
        <fullName evidence="3">Uncharacterized protein</fullName>
    </submittedName>
</protein>
<keyword evidence="2" id="KW-1133">Transmembrane helix</keyword>
<sequence length="187" mass="20691">MLGIAWCFWSAAAGMRTKFVYNATEAAAYLAWSPLILGLGLCWAILMAPLDKGLLQRYPNIARPVLLLSRMQIPLQLASYVVVLWSTASVKEPHQFQISDLISLQELVCIVCFALIVAFLIDLPAQQIGYILLDIMFSDVLLSSSKENTTVEPSEATPSEKSPDSPEPIESIWSSESEPEEEKSNDI</sequence>
<reference evidence="3 4" key="1">
    <citation type="journal article" date="2007" name="Nature">
        <title>Evolution of genes and genomes on the Drosophila phylogeny.</title>
        <authorList>
            <consortium name="Drosophila 12 Genomes Consortium"/>
            <person name="Clark A.G."/>
            <person name="Eisen M.B."/>
            <person name="Smith D.R."/>
            <person name="Bergman C.M."/>
            <person name="Oliver B."/>
            <person name="Markow T.A."/>
            <person name="Kaufman T.C."/>
            <person name="Kellis M."/>
            <person name="Gelbart W."/>
            <person name="Iyer V.N."/>
            <person name="Pollard D.A."/>
            <person name="Sackton T.B."/>
            <person name="Larracuente A.M."/>
            <person name="Singh N.D."/>
            <person name="Abad J.P."/>
            <person name="Abt D.N."/>
            <person name="Adryan B."/>
            <person name="Aguade M."/>
            <person name="Akashi H."/>
            <person name="Anderson W.W."/>
            <person name="Aquadro C.F."/>
            <person name="Ardell D.H."/>
            <person name="Arguello R."/>
            <person name="Artieri C.G."/>
            <person name="Barbash D.A."/>
            <person name="Barker D."/>
            <person name="Barsanti P."/>
            <person name="Batterham P."/>
            <person name="Batzoglou S."/>
            <person name="Begun D."/>
            <person name="Bhutkar A."/>
            <person name="Blanco E."/>
            <person name="Bosak S.A."/>
            <person name="Bradley R.K."/>
            <person name="Brand A.D."/>
            <person name="Brent M.R."/>
            <person name="Brooks A.N."/>
            <person name="Brown R.H."/>
            <person name="Butlin R.K."/>
            <person name="Caggese C."/>
            <person name="Calvi B.R."/>
            <person name="Bernardo de Carvalho A."/>
            <person name="Caspi A."/>
            <person name="Castrezana S."/>
            <person name="Celniker S.E."/>
            <person name="Chang J.L."/>
            <person name="Chapple C."/>
            <person name="Chatterji S."/>
            <person name="Chinwalla A."/>
            <person name="Civetta A."/>
            <person name="Clifton S.W."/>
            <person name="Comeron J.M."/>
            <person name="Costello J.C."/>
            <person name="Coyne J.A."/>
            <person name="Daub J."/>
            <person name="David R.G."/>
            <person name="Delcher A.L."/>
            <person name="Delehaunty K."/>
            <person name="Do C.B."/>
            <person name="Ebling H."/>
            <person name="Edwards K."/>
            <person name="Eickbush T."/>
            <person name="Evans J.D."/>
            <person name="Filipski A."/>
            <person name="Findeiss S."/>
            <person name="Freyhult E."/>
            <person name="Fulton L."/>
            <person name="Fulton R."/>
            <person name="Garcia A.C."/>
            <person name="Gardiner A."/>
            <person name="Garfield D.A."/>
            <person name="Garvin B.E."/>
            <person name="Gibson G."/>
            <person name="Gilbert D."/>
            <person name="Gnerre S."/>
            <person name="Godfrey J."/>
            <person name="Good R."/>
            <person name="Gotea V."/>
            <person name="Gravely B."/>
            <person name="Greenberg A.J."/>
            <person name="Griffiths-Jones S."/>
            <person name="Gross S."/>
            <person name="Guigo R."/>
            <person name="Gustafson E.A."/>
            <person name="Haerty W."/>
            <person name="Hahn M.W."/>
            <person name="Halligan D.L."/>
            <person name="Halpern A.L."/>
            <person name="Halter G.M."/>
            <person name="Han M.V."/>
            <person name="Heger A."/>
            <person name="Hillier L."/>
            <person name="Hinrichs A.S."/>
            <person name="Holmes I."/>
            <person name="Hoskins R.A."/>
            <person name="Hubisz M.J."/>
            <person name="Hultmark D."/>
            <person name="Huntley M.A."/>
            <person name="Jaffe D.B."/>
            <person name="Jagadeeshan S."/>
            <person name="Jeck W.R."/>
            <person name="Johnson J."/>
            <person name="Jones C.D."/>
            <person name="Jordan W.C."/>
            <person name="Karpen G.H."/>
            <person name="Kataoka E."/>
            <person name="Keightley P.D."/>
            <person name="Kheradpour P."/>
            <person name="Kirkness E.F."/>
            <person name="Koerich L.B."/>
            <person name="Kristiansen K."/>
            <person name="Kudrna D."/>
            <person name="Kulathinal R.J."/>
            <person name="Kumar S."/>
            <person name="Kwok R."/>
            <person name="Lander E."/>
            <person name="Langley C.H."/>
            <person name="Lapoint R."/>
            <person name="Lazzaro B.P."/>
            <person name="Lee S.J."/>
            <person name="Levesque L."/>
            <person name="Li R."/>
            <person name="Lin C.F."/>
            <person name="Lin M.F."/>
            <person name="Lindblad-Toh K."/>
            <person name="Llopart A."/>
            <person name="Long M."/>
            <person name="Low L."/>
            <person name="Lozovsky E."/>
            <person name="Lu J."/>
            <person name="Luo M."/>
            <person name="Machado C.A."/>
            <person name="Makalowski W."/>
            <person name="Marzo M."/>
            <person name="Matsuda M."/>
            <person name="Matzkin L."/>
            <person name="McAllister B."/>
            <person name="McBride C.S."/>
            <person name="McKernan B."/>
            <person name="McKernan K."/>
            <person name="Mendez-Lago M."/>
            <person name="Minx P."/>
            <person name="Mollenhauer M.U."/>
            <person name="Montooth K."/>
            <person name="Mount S.M."/>
            <person name="Mu X."/>
            <person name="Myers E."/>
            <person name="Negre B."/>
            <person name="Newfeld S."/>
            <person name="Nielsen R."/>
            <person name="Noor M.A."/>
            <person name="O'Grady P."/>
            <person name="Pachter L."/>
            <person name="Papaceit M."/>
            <person name="Parisi M.J."/>
            <person name="Parisi M."/>
            <person name="Parts L."/>
            <person name="Pedersen J.S."/>
            <person name="Pesole G."/>
            <person name="Phillippy A.M."/>
            <person name="Ponting C.P."/>
            <person name="Pop M."/>
            <person name="Porcelli D."/>
            <person name="Powell J.R."/>
            <person name="Prohaska S."/>
            <person name="Pruitt K."/>
            <person name="Puig M."/>
            <person name="Quesneville H."/>
            <person name="Ram K.R."/>
            <person name="Rand D."/>
            <person name="Rasmussen M.D."/>
            <person name="Reed L.K."/>
            <person name="Reenan R."/>
            <person name="Reily A."/>
            <person name="Remington K.A."/>
            <person name="Rieger T.T."/>
            <person name="Ritchie M.G."/>
            <person name="Robin C."/>
            <person name="Rogers Y.H."/>
            <person name="Rohde C."/>
            <person name="Rozas J."/>
            <person name="Rubenfield M.J."/>
            <person name="Ruiz A."/>
            <person name="Russo S."/>
            <person name="Salzberg S.L."/>
            <person name="Sanchez-Gracia A."/>
            <person name="Saranga D.J."/>
            <person name="Sato H."/>
            <person name="Schaeffer S.W."/>
            <person name="Schatz M.C."/>
            <person name="Schlenke T."/>
            <person name="Schwartz R."/>
            <person name="Segarra C."/>
            <person name="Singh R.S."/>
            <person name="Sirot L."/>
            <person name="Sirota M."/>
            <person name="Sisneros N.B."/>
            <person name="Smith C.D."/>
            <person name="Smith T.F."/>
            <person name="Spieth J."/>
            <person name="Stage D.E."/>
            <person name="Stark A."/>
            <person name="Stephan W."/>
            <person name="Strausberg R.L."/>
            <person name="Strempel S."/>
            <person name="Sturgill D."/>
            <person name="Sutton G."/>
            <person name="Sutton G.G."/>
            <person name="Tao W."/>
            <person name="Teichmann S."/>
            <person name="Tobari Y.N."/>
            <person name="Tomimura Y."/>
            <person name="Tsolas J.M."/>
            <person name="Valente V.L."/>
            <person name="Venter E."/>
            <person name="Venter J.C."/>
            <person name="Vicario S."/>
            <person name="Vieira F.G."/>
            <person name="Vilella A.J."/>
            <person name="Villasante A."/>
            <person name="Walenz B."/>
            <person name="Wang J."/>
            <person name="Wasserman M."/>
            <person name="Watts T."/>
            <person name="Wilson D."/>
            <person name="Wilson R.K."/>
            <person name="Wing R.A."/>
            <person name="Wolfner M.F."/>
            <person name="Wong A."/>
            <person name="Wong G.K."/>
            <person name="Wu C.I."/>
            <person name="Wu G."/>
            <person name="Yamamoto D."/>
            <person name="Yang H.P."/>
            <person name="Yang S.P."/>
            <person name="Yorke J.A."/>
            <person name="Yoshida K."/>
            <person name="Zdobnov E."/>
            <person name="Zhang P."/>
            <person name="Zhang Y."/>
            <person name="Zimin A.V."/>
            <person name="Baldwin J."/>
            <person name="Abdouelleil A."/>
            <person name="Abdulkadir J."/>
            <person name="Abebe A."/>
            <person name="Abera B."/>
            <person name="Abreu J."/>
            <person name="Acer S.C."/>
            <person name="Aftuck L."/>
            <person name="Alexander A."/>
            <person name="An P."/>
            <person name="Anderson E."/>
            <person name="Anderson S."/>
            <person name="Arachi H."/>
            <person name="Azer M."/>
            <person name="Bachantsang P."/>
            <person name="Barry A."/>
            <person name="Bayul T."/>
            <person name="Berlin A."/>
            <person name="Bessette D."/>
            <person name="Bloom T."/>
            <person name="Blye J."/>
            <person name="Boguslavskiy L."/>
            <person name="Bonnet C."/>
            <person name="Boukhgalter B."/>
            <person name="Bourzgui I."/>
            <person name="Brown A."/>
            <person name="Cahill P."/>
            <person name="Channer S."/>
            <person name="Cheshatsang Y."/>
            <person name="Chuda L."/>
            <person name="Citroen M."/>
            <person name="Collymore A."/>
            <person name="Cooke P."/>
            <person name="Costello M."/>
            <person name="D'Aco K."/>
            <person name="Daza R."/>
            <person name="De Haan G."/>
            <person name="DeGray S."/>
            <person name="DeMaso C."/>
            <person name="Dhargay N."/>
            <person name="Dooley K."/>
            <person name="Dooley E."/>
            <person name="Doricent M."/>
            <person name="Dorje P."/>
            <person name="Dorjee K."/>
            <person name="Dupes A."/>
            <person name="Elong R."/>
            <person name="Falk J."/>
            <person name="Farina A."/>
            <person name="Faro S."/>
            <person name="Ferguson D."/>
            <person name="Fisher S."/>
            <person name="Foley C.D."/>
            <person name="Franke A."/>
            <person name="Friedrich D."/>
            <person name="Gadbois L."/>
            <person name="Gearin G."/>
            <person name="Gearin C.R."/>
            <person name="Giannoukos G."/>
            <person name="Goode T."/>
            <person name="Graham J."/>
            <person name="Grandbois E."/>
            <person name="Grewal S."/>
            <person name="Gyaltsen K."/>
            <person name="Hafez N."/>
            <person name="Hagos B."/>
            <person name="Hall J."/>
            <person name="Henson C."/>
            <person name="Hollinger A."/>
            <person name="Honan T."/>
            <person name="Huard M.D."/>
            <person name="Hughes L."/>
            <person name="Hurhula B."/>
            <person name="Husby M.E."/>
            <person name="Kamat A."/>
            <person name="Kanga B."/>
            <person name="Kashin S."/>
            <person name="Khazanovich D."/>
            <person name="Kisner P."/>
            <person name="Lance K."/>
            <person name="Lara M."/>
            <person name="Lee W."/>
            <person name="Lennon N."/>
            <person name="Letendre F."/>
            <person name="LeVine R."/>
            <person name="Lipovsky A."/>
            <person name="Liu X."/>
            <person name="Liu J."/>
            <person name="Liu S."/>
            <person name="Lokyitsang T."/>
            <person name="Lokyitsang Y."/>
            <person name="Lubonja R."/>
            <person name="Lui A."/>
            <person name="MacDonald P."/>
            <person name="Magnisalis V."/>
            <person name="Maru K."/>
            <person name="Matthews C."/>
            <person name="McCusker W."/>
            <person name="McDonough S."/>
            <person name="Mehta T."/>
            <person name="Meldrim J."/>
            <person name="Meneus L."/>
            <person name="Mihai O."/>
            <person name="Mihalev A."/>
            <person name="Mihova T."/>
            <person name="Mittelman R."/>
            <person name="Mlenga V."/>
            <person name="Montmayeur A."/>
            <person name="Mulrain L."/>
            <person name="Navidi A."/>
            <person name="Naylor J."/>
            <person name="Negash T."/>
            <person name="Nguyen T."/>
            <person name="Nguyen N."/>
            <person name="Nicol R."/>
            <person name="Norbu C."/>
            <person name="Norbu N."/>
            <person name="Novod N."/>
            <person name="O'Neill B."/>
            <person name="Osman S."/>
            <person name="Markiewicz E."/>
            <person name="Oyono O.L."/>
            <person name="Patti C."/>
            <person name="Phunkhang P."/>
            <person name="Pierre F."/>
            <person name="Priest M."/>
            <person name="Raghuraman S."/>
            <person name="Rege F."/>
            <person name="Reyes R."/>
            <person name="Rise C."/>
            <person name="Rogov P."/>
            <person name="Ross K."/>
            <person name="Ryan E."/>
            <person name="Settipalli S."/>
            <person name="Shea T."/>
            <person name="Sherpa N."/>
            <person name="Shi L."/>
            <person name="Shih D."/>
            <person name="Sparrow T."/>
            <person name="Spaulding J."/>
            <person name="Stalker J."/>
            <person name="Stange-Thomann N."/>
            <person name="Stavropoulos S."/>
            <person name="Stone C."/>
            <person name="Strader C."/>
            <person name="Tesfaye S."/>
            <person name="Thomson T."/>
            <person name="Thoulutsang Y."/>
            <person name="Thoulutsang D."/>
            <person name="Topham K."/>
            <person name="Topping I."/>
            <person name="Tsamla T."/>
            <person name="Vassiliev H."/>
            <person name="Vo A."/>
            <person name="Wangchuk T."/>
            <person name="Wangdi T."/>
            <person name="Weiand M."/>
            <person name="Wilkinson J."/>
            <person name="Wilson A."/>
            <person name="Yadav S."/>
            <person name="Young G."/>
            <person name="Yu Q."/>
            <person name="Zembek L."/>
            <person name="Zhong D."/>
            <person name="Zimmer A."/>
            <person name="Zwirko Z."/>
            <person name="Jaffe D.B."/>
            <person name="Alvarez P."/>
            <person name="Brockman W."/>
            <person name="Butler J."/>
            <person name="Chin C."/>
            <person name="Gnerre S."/>
            <person name="Grabherr M."/>
            <person name="Kleber M."/>
            <person name="Mauceli E."/>
            <person name="MacCallum I."/>
        </authorList>
    </citation>
    <scope>NUCLEOTIDE SEQUENCE [LARGE SCALE GENOMIC DNA]</scope>
    <source>
        <strain evidence="4">Tucson 15010-1051.87</strain>
    </source>
</reference>
<evidence type="ECO:0000256" key="1">
    <source>
        <dbReference type="SAM" id="MobiDB-lite"/>
    </source>
</evidence>
<feature type="transmembrane region" description="Helical" evidence="2">
    <location>
        <begin position="29"/>
        <end position="50"/>
    </location>
</feature>
<feature type="region of interest" description="Disordered" evidence="1">
    <location>
        <begin position="148"/>
        <end position="187"/>
    </location>
</feature>
<accession>A0A0Q9WJG0</accession>
<keyword evidence="2" id="KW-0472">Membrane</keyword>
<dbReference type="InParanoid" id="A0A0Q9WJG0"/>
<dbReference type="AlphaFoldDB" id="A0A0Q9WJG0"/>
<feature type="transmembrane region" description="Helical" evidence="2">
    <location>
        <begin position="102"/>
        <end position="121"/>
    </location>
</feature>
<dbReference type="EMBL" id="CH940651">
    <property type="protein sequence ID" value="KRF82183.1"/>
    <property type="molecule type" value="Genomic_DNA"/>
</dbReference>
<evidence type="ECO:0000313" key="4">
    <source>
        <dbReference type="Proteomes" id="UP000008792"/>
    </source>
</evidence>
<evidence type="ECO:0000313" key="3">
    <source>
        <dbReference type="EMBL" id="KRF82183.1"/>
    </source>
</evidence>
<keyword evidence="2" id="KW-0812">Transmembrane</keyword>
<gene>
    <name evidence="3" type="primary">Dvir\GJ19202</name>
    <name evidence="3" type="ORF">Dvir_GJ19202</name>
</gene>